<dbReference type="Pfam" id="PF00080">
    <property type="entry name" value="Sod_Cu"/>
    <property type="match status" value="1"/>
</dbReference>
<evidence type="ECO:0000313" key="20">
    <source>
        <dbReference type="Proteomes" id="UP000310200"/>
    </source>
</evidence>
<keyword evidence="10" id="KW-0049">Antioxidant</keyword>
<comment type="similarity">
    <text evidence="5">Belongs to the Cu-Zn superoxide dismutase family.</text>
</comment>
<feature type="transmembrane region" description="Helical" evidence="17">
    <location>
        <begin position="289"/>
        <end position="309"/>
    </location>
</feature>
<reference evidence="19 20" key="1">
    <citation type="journal article" date="2019" name="Philos. Trans. R. Soc. Lond., B, Biol. Sci.">
        <title>Ant behaviour and brain gene expression of defending hosts depend on the ecological success of the intruding social parasite.</title>
        <authorList>
            <person name="Kaur R."/>
            <person name="Stoldt M."/>
            <person name="Jongepier E."/>
            <person name="Feldmeyer B."/>
            <person name="Menzel F."/>
            <person name="Bornberg-Bauer E."/>
            <person name="Foitzik S."/>
        </authorList>
    </citation>
    <scope>NUCLEOTIDE SEQUENCE [LARGE SCALE GENOMIC DNA]</scope>
    <source>
        <tissue evidence="19">Whole body</tissue>
    </source>
</reference>
<name>A0A4S2JAP7_9HYME</name>
<dbReference type="AlphaFoldDB" id="A0A4S2JAP7"/>
<keyword evidence="9" id="KW-0862">Zinc</keyword>
<protein>
    <recommendedName>
        <fullName evidence="6">superoxide dismutase</fullName>
        <ecNumber evidence="6">1.15.1.1</ecNumber>
    </recommendedName>
</protein>
<dbReference type="PROSITE" id="PS00087">
    <property type="entry name" value="SOD_CU_ZN_1"/>
    <property type="match status" value="1"/>
</dbReference>
<comment type="cofactor">
    <cofactor evidence="2">
        <name>Zn(2+)</name>
        <dbReference type="ChEBI" id="CHEBI:29105"/>
    </cofactor>
</comment>
<sequence length="513" mass="55175">MLQQEAFVNFGQACLFILFSDVCKDIEYLENENDPIRTMSQMVVLLFAAVIAVTATQAEEELIAVVRLTSFSSVRNVTGNLKIVQTPLDGPVTITGKIYGLTEGPHGFHVHEKGDLSMGCTSAGAHFNPENVTHGAPEDTVRHVGDLGNIQANSAGEATINITDNIISLRGSNSILGRSIVVHSGEDDLGKGNNSLSSTTGNSGDRWACGVVGIESPPYAKWSSHGSFTTPSVSTLVIFFLIATYQHLKTSTWKLYSRLTTFVPAASRPRISIETFPVGSNKSAPPKSLPLSISGIGIIVAGALVLADVGEFNHFVEGRIMAPPIVLIVAGSIVFIIAFLGCYGAIKEHYNMLIAFAAALLIIFVIELAVGIAAAVFKNDFSMAMKSTLKESMKNYTTEVDKQAWDNVQKKLQCCGVDGPRDWVQTPTIGQIPPSCCADDMQKICQISNAYNEGCFSKLEMRVQNGATVMIGVGIGIAFVEANCRSEVTEVGEVASGEWRVFLASRRFCLPQH</sequence>
<dbReference type="SUPFAM" id="SSF49329">
    <property type="entry name" value="Cu,Zn superoxide dismutase-like"/>
    <property type="match status" value="1"/>
</dbReference>
<comment type="subcellular location">
    <subcellularLocation>
        <location evidence="3">Membrane</location>
        <topology evidence="3">Multi-pass membrane protein</topology>
    </subcellularLocation>
</comment>
<dbReference type="PROSITE" id="PS00332">
    <property type="entry name" value="SOD_CU_ZN_2"/>
    <property type="match status" value="1"/>
</dbReference>
<dbReference type="STRING" id="300112.A0A4S2JAP7"/>
<dbReference type="CDD" id="cd00305">
    <property type="entry name" value="Cu-Zn_Superoxide_Dismutase"/>
    <property type="match status" value="1"/>
</dbReference>
<evidence type="ECO:0000256" key="8">
    <source>
        <dbReference type="ARBA" id="ARBA00022723"/>
    </source>
</evidence>
<keyword evidence="8" id="KW-0479">Metal-binding</keyword>
<comment type="caution">
    <text evidence="19">The sequence shown here is derived from an EMBL/GenBank/DDBJ whole genome shotgun (WGS) entry which is preliminary data.</text>
</comment>
<dbReference type="GO" id="GO:0016020">
    <property type="term" value="C:membrane"/>
    <property type="evidence" value="ECO:0007669"/>
    <property type="project" value="UniProtKB-SubCell"/>
</dbReference>
<accession>A0A4S2JAP7</accession>
<evidence type="ECO:0000256" key="11">
    <source>
        <dbReference type="ARBA" id="ARBA00022989"/>
    </source>
</evidence>
<dbReference type="CDD" id="cd03127">
    <property type="entry name" value="tetraspanin_LEL"/>
    <property type="match status" value="1"/>
</dbReference>
<keyword evidence="15" id="KW-1015">Disulfide bond</keyword>
<keyword evidence="12" id="KW-0560">Oxidoreductase</keyword>
<dbReference type="EC" id="1.15.1.1" evidence="6"/>
<dbReference type="Gene3D" id="1.10.1450.10">
    <property type="entry name" value="Tetraspanin"/>
    <property type="match status" value="1"/>
</dbReference>
<evidence type="ECO:0000256" key="16">
    <source>
        <dbReference type="ARBA" id="ARBA00049204"/>
    </source>
</evidence>
<keyword evidence="14 17" id="KW-0472">Membrane</keyword>
<evidence type="ECO:0000256" key="6">
    <source>
        <dbReference type="ARBA" id="ARBA00012682"/>
    </source>
</evidence>
<comment type="catalytic activity">
    <reaction evidence="16">
        <text>2 superoxide + 2 H(+) = H2O2 + O2</text>
        <dbReference type="Rhea" id="RHEA:20696"/>
        <dbReference type="ChEBI" id="CHEBI:15378"/>
        <dbReference type="ChEBI" id="CHEBI:15379"/>
        <dbReference type="ChEBI" id="CHEBI:16240"/>
        <dbReference type="ChEBI" id="CHEBI:18421"/>
        <dbReference type="EC" id="1.15.1.1"/>
    </reaction>
</comment>
<evidence type="ECO:0000256" key="3">
    <source>
        <dbReference type="ARBA" id="ARBA00004141"/>
    </source>
</evidence>
<dbReference type="PANTHER" id="PTHR10003">
    <property type="entry name" value="SUPEROXIDE DISMUTASE CU-ZN -RELATED"/>
    <property type="match status" value="1"/>
</dbReference>
<dbReference type="GO" id="GO:0004784">
    <property type="term" value="F:superoxide dismutase activity"/>
    <property type="evidence" value="ECO:0007669"/>
    <property type="project" value="UniProtKB-EC"/>
</dbReference>
<dbReference type="Proteomes" id="UP000310200">
    <property type="component" value="Unassembled WGS sequence"/>
</dbReference>
<dbReference type="Gene3D" id="2.60.40.200">
    <property type="entry name" value="Superoxide dismutase, copper/zinc binding domain"/>
    <property type="match status" value="1"/>
</dbReference>
<evidence type="ECO:0000256" key="2">
    <source>
        <dbReference type="ARBA" id="ARBA00001947"/>
    </source>
</evidence>
<keyword evidence="7 17" id="KW-0812">Transmembrane</keyword>
<evidence type="ECO:0000256" key="9">
    <source>
        <dbReference type="ARBA" id="ARBA00022833"/>
    </source>
</evidence>
<comment type="cofactor">
    <cofactor evidence="1">
        <name>Cu cation</name>
        <dbReference type="ChEBI" id="CHEBI:23378"/>
    </cofactor>
</comment>
<dbReference type="InterPro" id="IPR024134">
    <property type="entry name" value="SOD_Cu/Zn_/chaperone"/>
</dbReference>
<evidence type="ECO:0000256" key="10">
    <source>
        <dbReference type="ARBA" id="ARBA00022862"/>
    </source>
</evidence>
<dbReference type="InterPro" id="IPR018499">
    <property type="entry name" value="Tetraspanin/Peripherin"/>
</dbReference>
<evidence type="ECO:0000256" key="5">
    <source>
        <dbReference type="ARBA" id="ARBA00010457"/>
    </source>
</evidence>
<dbReference type="FunFam" id="2.60.40.200:FF:000003">
    <property type="entry name" value="Superoxide dismutase [Cu-Zn], chloroplastic"/>
    <property type="match status" value="1"/>
</dbReference>
<proteinExistence type="inferred from homology"/>
<feature type="transmembrane region" description="Helical" evidence="17">
    <location>
        <begin position="321"/>
        <end position="346"/>
    </location>
</feature>
<evidence type="ECO:0000256" key="14">
    <source>
        <dbReference type="ARBA" id="ARBA00023136"/>
    </source>
</evidence>
<dbReference type="GO" id="GO:0005507">
    <property type="term" value="F:copper ion binding"/>
    <property type="evidence" value="ECO:0007669"/>
    <property type="project" value="InterPro"/>
</dbReference>
<dbReference type="Pfam" id="PF00335">
    <property type="entry name" value="Tetraspanin"/>
    <property type="match status" value="1"/>
</dbReference>
<dbReference type="EMBL" id="QBLH01003970">
    <property type="protein sequence ID" value="TGZ32036.1"/>
    <property type="molecule type" value="Genomic_DNA"/>
</dbReference>
<evidence type="ECO:0000256" key="17">
    <source>
        <dbReference type="SAM" id="Phobius"/>
    </source>
</evidence>
<dbReference type="PRINTS" id="PR00068">
    <property type="entry name" value="CUZNDISMTASE"/>
</dbReference>
<dbReference type="InterPro" id="IPR008952">
    <property type="entry name" value="Tetraspanin_EC2_sf"/>
</dbReference>
<feature type="transmembrane region" description="Helical" evidence="17">
    <location>
        <begin position="228"/>
        <end position="248"/>
    </location>
</feature>
<dbReference type="InterPro" id="IPR018503">
    <property type="entry name" value="Tetraspanin_CS"/>
</dbReference>
<evidence type="ECO:0000256" key="13">
    <source>
        <dbReference type="ARBA" id="ARBA00023008"/>
    </source>
</evidence>
<dbReference type="InterPro" id="IPR036423">
    <property type="entry name" value="SOD-like_Cu/Zn_dom_sf"/>
</dbReference>
<evidence type="ECO:0000259" key="18">
    <source>
        <dbReference type="Pfam" id="PF00080"/>
    </source>
</evidence>
<keyword evidence="20" id="KW-1185">Reference proteome</keyword>
<keyword evidence="13" id="KW-0186">Copper</keyword>
<dbReference type="SUPFAM" id="SSF48652">
    <property type="entry name" value="Tetraspanin"/>
    <property type="match status" value="1"/>
</dbReference>
<dbReference type="InterPro" id="IPR001424">
    <property type="entry name" value="SOD_Cu_Zn_dom"/>
</dbReference>
<keyword evidence="11 17" id="KW-1133">Transmembrane helix</keyword>
<feature type="transmembrane region" description="Helical" evidence="17">
    <location>
        <begin position="352"/>
        <end position="377"/>
    </location>
</feature>
<dbReference type="PROSITE" id="PS00421">
    <property type="entry name" value="TM4_1"/>
    <property type="match status" value="1"/>
</dbReference>
<organism evidence="19 20">
    <name type="scientific">Temnothorax longispinosus</name>
    <dbReference type="NCBI Taxonomy" id="300112"/>
    <lineage>
        <taxon>Eukaryota</taxon>
        <taxon>Metazoa</taxon>
        <taxon>Ecdysozoa</taxon>
        <taxon>Arthropoda</taxon>
        <taxon>Hexapoda</taxon>
        <taxon>Insecta</taxon>
        <taxon>Pterygota</taxon>
        <taxon>Neoptera</taxon>
        <taxon>Endopterygota</taxon>
        <taxon>Hymenoptera</taxon>
        <taxon>Apocrita</taxon>
        <taxon>Aculeata</taxon>
        <taxon>Formicoidea</taxon>
        <taxon>Formicidae</taxon>
        <taxon>Myrmicinae</taxon>
        <taxon>Temnothorax</taxon>
    </lineage>
</organism>
<evidence type="ECO:0000256" key="7">
    <source>
        <dbReference type="ARBA" id="ARBA00022692"/>
    </source>
</evidence>
<evidence type="ECO:0000313" key="19">
    <source>
        <dbReference type="EMBL" id="TGZ32036.1"/>
    </source>
</evidence>
<dbReference type="InterPro" id="IPR018152">
    <property type="entry name" value="SOD_Cu/Zn_BS"/>
</dbReference>
<evidence type="ECO:0000256" key="12">
    <source>
        <dbReference type="ARBA" id="ARBA00023002"/>
    </source>
</evidence>
<evidence type="ECO:0000256" key="15">
    <source>
        <dbReference type="ARBA" id="ARBA00023157"/>
    </source>
</evidence>
<evidence type="ECO:0000256" key="1">
    <source>
        <dbReference type="ARBA" id="ARBA00001935"/>
    </source>
</evidence>
<feature type="domain" description="Superoxide dismutase copper/zinc binding" evidence="18">
    <location>
        <begin position="77"/>
        <end position="212"/>
    </location>
</feature>
<gene>
    <name evidence="19" type="ORF">DBV15_03814</name>
</gene>
<evidence type="ECO:0000256" key="4">
    <source>
        <dbReference type="ARBA" id="ARBA00006840"/>
    </source>
</evidence>
<comment type="similarity">
    <text evidence="4">Belongs to the tetraspanin (TM4SF) family.</text>
</comment>